<dbReference type="OrthoDB" id="408954at2759"/>
<feature type="transmembrane region" description="Helical" evidence="5">
    <location>
        <begin position="161"/>
        <end position="186"/>
    </location>
</feature>
<evidence type="ECO:0000256" key="2">
    <source>
        <dbReference type="ARBA" id="ARBA00022692"/>
    </source>
</evidence>
<evidence type="ECO:0000256" key="4">
    <source>
        <dbReference type="ARBA" id="ARBA00023136"/>
    </source>
</evidence>
<dbReference type="InterPro" id="IPR050307">
    <property type="entry name" value="Sterol_Desaturase_Related"/>
</dbReference>
<dbReference type="PANTHER" id="PTHR11863">
    <property type="entry name" value="STEROL DESATURASE"/>
    <property type="match status" value="1"/>
</dbReference>
<accession>A0A5E8C636</accession>
<evidence type="ECO:0000256" key="1">
    <source>
        <dbReference type="ARBA" id="ARBA00004370"/>
    </source>
</evidence>
<dbReference type="GO" id="GO:0008610">
    <property type="term" value="P:lipid biosynthetic process"/>
    <property type="evidence" value="ECO:0007669"/>
    <property type="project" value="InterPro"/>
</dbReference>
<evidence type="ECO:0000259" key="6">
    <source>
        <dbReference type="Pfam" id="PF04116"/>
    </source>
</evidence>
<sequence length="344" mass="40585">MNTLFSIIPTEVDTAFKVTGGPGFTNDTNMYIIPEAPEVVLQIKPPLLPFITDNHLALILPIIVYWSMGLFFHVLNERNMFARYRLHTPEELEKRNKCSLWQVLRAVFIQHSLQTISGILLEMFEPHETTGHEARALWGIEHWFLLNGLLNVKLSKDMSWFVYYVIKPGFKLGVAFFIIDTWQFFLHRYMHMNKFLYKHLHSVHHRLFVPYAFGALYNSVLEGFLLDTLGTGVAHLVTGLTARESVILYVFSTMKTVDDHCGYALPWDPFQLLFPNNAIYHDIHHQHFGIKTNFSQPFFIFWDKLFGTRYTQMDEYVAKQHEIREAKYREHLEQQREEREKKEQ</sequence>
<reference evidence="7 8" key="1">
    <citation type="submission" date="2019-09" db="EMBL/GenBank/DDBJ databases">
        <authorList>
            <person name="Brejova B."/>
        </authorList>
    </citation>
    <scope>NUCLEOTIDE SEQUENCE [LARGE SCALE GENOMIC DNA]</scope>
</reference>
<dbReference type="GeneID" id="43585086"/>
<comment type="subcellular location">
    <subcellularLocation>
        <location evidence="1">Membrane</location>
    </subcellularLocation>
</comment>
<keyword evidence="2 5" id="KW-0812">Transmembrane</keyword>
<dbReference type="Proteomes" id="UP000398389">
    <property type="component" value="Unassembled WGS sequence"/>
</dbReference>
<dbReference type="Pfam" id="PF04116">
    <property type="entry name" value="FA_hydroxylase"/>
    <property type="match status" value="1"/>
</dbReference>
<dbReference type="GO" id="GO:0016491">
    <property type="term" value="F:oxidoreductase activity"/>
    <property type="evidence" value="ECO:0007669"/>
    <property type="project" value="InterPro"/>
</dbReference>
<gene>
    <name evidence="7" type="ORF">SAPINGB_P006275</name>
</gene>
<feature type="domain" description="Fatty acid hydroxylase" evidence="6">
    <location>
        <begin position="174"/>
        <end position="308"/>
    </location>
</feature>
<dbReference type="AlphaFoldDB" id="A0A5E8C636"/>
<keyword evidence="3 5" id="KW-1133">Transmembrane helix</keyword>
<feature type="transmembrane region" description="Helical" evidence="5">
    <location>
        <begin position="55"/>
        <end position="75"/>
    </location>
</feature>
<evidence type="ECO:0000256" key="5">
    <source>
        <dbReference type="SAM" id="Phobius"/>
    </source>
</evidence>
<dbReference type="RefSeq" id="XP_031856877.1">
    <property type="nucleotide sequence ID" value="XM_032000986.1"/>
</dbReference>
<keyword evidence="8" id="KW-1185">Reference proteome</keyword>
<proteinExistence type="predicted"/>
<dbReference type="InterPro" id="IPR006694">
    <property type="entry name" value="Fatty_acid_hydroxylase"/>
</dbReference>
<dbReference type="GO" id="GO:0016020">
    <property type="term" value="C:membrane"/>
    <property type="evidence" value="ECO:0007669"/>
    <property type="project" value="UniProtKB-SubCell"/>
</dbReference>
<evidence type="ECO:0000313" key="8">
    <source>
        <dbReference type="Proteomes" id="UP000398389"/>
    </source>
</evidence>
<name>A0A5E8C636_9ASCO</name>
<organism evidence="7 8">
    <name type="scientific">Magnusiomyces paraingens</name>
    <dbReference type="NCBI Taxonomy" id="2606893"/>
    <lineage>
        <taxon>Eukaryota</taxon>
        <taxon>Fungi</taxon>
        <taxon>Dikarya</taxon>
        <taxon>Ascomycota</taxon>
        <taxon>Saccharomycotina</taxon>
        <taxon>Dipodascomycetes</taxon>
        <taxon>Dipodascales</taxon>
        <taxon>Dipodascaceae</taxon>
        <taxon>Magnusiomyces</taxon>
    </lineage>
</organism>
<protein>
    <recommendedName>
        <fullName evidence="6">Fatty acid hydroxylase domain-containing protein</fullName>
    </recommendedName>
</protein>
<evidence type="ECO:0000313" key="7">
    <source>
        <dbReference type="EMBL" id="VVT58570.1"/>
    </source>
</evidence>
<keyword evidence="4 5" id="KW-0472">Membrane</keyword>
<dbReference type="GO" id="GO:0005506">
    <property type="term" value="F:iron ion binding"/>
    <property type="evidence" value="ECO:0007669"/>
    <property type="project" value="InterPro"/>
</dbReference>
<evidence type="ECO:0000256" key="3">
    <source>
        <dbReference type="ARBA" id="ARBA00022989"/>
    </source>
</evidence>
<dbReference type="EMBL" id="CABVLU010000005">
    <property type="protein sequence ID" value="VVT58570.1"/>
    <property type="molecule type" value="Genomic_DNA"/>
</dbReference>